<feature type="transmembrane region" description="Helical" evidence="2">
    <location>
        <begin position="706"/>
        <end position="724"/>
    </location>
</feature>
<feature type="transmembrane region" description="Helical" evidence="2">
    <location>
        <begin position="313"/>
        <end position="340"/>
    </location>
</feature>
<feature type="compositionally biased region" description="Basic and acidic residues" evidence="1">
    <location>
        <begin position="225"/>
        <end position="239"/>
    </location>
</feature>
<feature type="transmembrane region" description="Helical" evidence="2">
    <location>
        <begin position="464"/>
        <end position="486"/>
    </location>
</feature>
<feature type="transmembrane region" description="Helical" evidence="2">
    <location>
        <begin position="618"/>
        <end position="637"/>
    </location>
</feature>
<feature type="region of interest" description="Disordered" evidence="1">
    <location>
        <begin position="35"/>
        <end position="125"/>
    </location>
</feature>
<dbReference type="AlphaFoldDB" id="A0A0G4FSY7"/>
<organism evidence="3">
    <name type="scientific">Chromera velia CCMP2878</name>
    <dbReference type="NCBI Taxonomy" id="1169474"/>
    <lineage>
        <taxon>Eukaryota</taxon>
        <taxon>Sar</taxon>
        <taxon>Alveolata</taxon>
        <taxon>Colpodellida</taxon>
        <taxon>Chromeraceae</taxon>
        <taxon>Chromera</taxon>
    </lineage>
</organism>
<sequence length="925" mass="102759">MTVCKTDVLRYFEFAGGHLPPTIEAEILSFSPAQVGGYEQEAPAQREEEAESGDQAEGGEVQTAGGGDNSDNNDSLFGENHLIPDTLTGGQLGEERRNREAEQEEMRDNRERSSGGPPGFNLLGERPPAQNVFFLAPTHDCFYLGPDPKHPLTVPDDFKQGFTQTPALPEEVARGDFDVACRDEWLKNIVGKGVLGRVVDRKEVDSVMQIGWRLIWKEKEAQQAEKEKEENRQEEEKAAQSRQTMGKGDRLQCDREGEQPQKYNGRKGKMKRTGDKNEGRQRQGINRKPKARCFGKGFTDKRAVDTYVGTPSVWAILIFTIFSLTVSLNLFTGNISGVFFTAPDRNEKRAAVIIPDWLPEIPDTNPYDDINDEDYAELRRATLAIKPGELRASVQGECDRDAVAELCLQFSRAFSLAMMGTGTLPVLIGIFSLVLPFGNTVLKPMTVITNLAMLDMDNPTVNCLMAVLHLVNIASPLCVAVFLFLNRPPWECRKRLPFRSMKPSHRPVTGPLMVWAAAIGVLTVTVVVEFFLNATAFFQVQRLAFCFLIFFFNTIMILCVKSISAWVEKEPSKIVKDGLLFDIHIFLVVVNTLAAISLKPLQVQMGFLTLPMSPPYKMVLMGTAAEGFAFLWLSFLISQGLKFISDFFESLSRGESKLGKMLKSNPVLSVIFVKTNPKELYGSRELYTLKLLVVSYVQTIGLLNPWIGVLAVACIVGSVPLAMLRQRLFFPDYKGEMSLVPWRMPLVFGWLPLTSLAWVWIFLTPLGRDWVMINTIATVTWIVGAAHFYLVWRSETSAERGEESRLRSVVIPKSKRASVTGESMRFQGGLGVPPSTAGRAVQGSVVSMMSPVMTAEEGMRRDGEAEGRVGDDLEKGVKVKGEPEGYLVEEEVGAVPNDMGEEEGGIDFDCDVPDDNEEEGARLPM</sequence>
<feature type="transmembrane region" description="Helical" evidence="2">
    <location>
        <begin position="416"/>
        <end position="437"/>
    </location>
</feature>
<proteinExistence type="predicted"/>
<feature type="compositionally biased region" description="Basic and acidic residues" evidence="1">
    <location>
        <begin position="247"/>
        <end position="259"/>
    </location>
</feature>
<gene>
    <name evidence="3" type="ORF">Cvel_18482</name>
</gene>
<evidence type="ECO:0000256" key="1">
    <source>
        <dbReference type="SAM" id="MobiDB-lite"/>
    </source>
</evidence>
<evidence type="ECO:0000256" key="2">
    <source>
        <dbReference type="SAM" id="Phobius"/>
    </source>
</evidence>
<feature type="compositionally biased region" description="Basic and acidic residues" evidence="1">
    <location>
        <begin position="272"/>
        <end position="281"/>
    </location>
</feature>
<reference evidence="3" key="1">
    <citation type="submission" date="2014-11" db="EMBL/GenBank/DDBJ databases">
        <authorList>
            <person name="Otto D Thomas"/>
            <person name="Naeem Raeece"/>
        </authorList>
    </citation>
    <scope>NUCLEOTIDE SEQUENCE</scope>
</reference>
<keyword evidence="2" id="KW-0812">Transmembrane</keyword>
<evidence type="ECO:0000313" key="3">
    <source>
        <dbReference type="EMBL" id="CEM17461.1"/>
    </source>
</evidence>
<accession>A0A0G4FSY7</accession>
<name>A0A0G4FSY7_9ALVE</name>
<protein>
    <submittedName>
        <fullName evidence="3">Uncharacterized protein</fullName>
    </submittedName>
</protein>
<dbReference type="VEuPathDB" id="CryptoDB:Cvel_18482"/>
<feature type="region of interest" description="Disordered" evidence="1">
    <location>
        <begin position="896"/>
        <end position="925"/>
    </location>
</feature>
<feature type="transmembrane region" description="Helical" evidence="2">
    <location>
        <begin position="770"/>
        <end position="792"/>
    </location>
</feature>
<feature type="compositionally biased region" description="Acidic residues" evidence="1">
    <location>
        <begin position="899"/>
        <end position="918"/>
    </location>
</feature>
<feature type="compositionally biased region" description="Basic and acidic residues" evidence="1">
    <location>
        <begin position="93"/>
        <end position="113"/>
    </location>
</feature>
<feature type="region of interest" description="Disordered" evidence="1">
    <location>
        <begin position="225"/>
        <end position="291"/>
    </location>
</feature>
<feature type="transmembrane region" description="Helical" evidence="2">
    <location>
        <begin position="544"/>
        <end position="567"/>
    </location>
</feature>
<dbReference type="EMBL" id="CDMZ01000587">
    <property type="protein sequence ID" value="CEM17461.1"/>
    <property type="molecule type" value="Genomic_DNA"/>
</dbReference>
<feature type="transmembrane region" description="Helical" evidence="2">
    <location>
        <begin position="744"/>
        <end position="763"/>
    </location>
</feature>
<feature type="transmembrane region" description="Helical" evidence="2">
    <location>
        <begin position="579"/>
        <end position="598"/>
    </location>
</feature>
<keyword evidence="2" id="KW-1133">Transmembrane helix</keyword>
<feature type="transmembrane region" description="Helical" evidence="2">
    <location>
        <begin position="507"/>
        <end position="532"/>
    </location>
</feature>
<keyword evidence="2" id="KW-0472">Membrane</keyword>